<dbReference type="PROSITE" id="PS51194">
    <property type="entry name" value="HELICASE_CTER"/>
    <property type="match status" value="1"/>
</dbReference>
<dbReference type="PANTHER" id="PTHR13710">
    <property type="entry name" value="DNA HELICASE RECQ FAMILY MEMBER"/>
    <property type="match status" value="1"/>
</dbReference>
<keyword evidence="14" id="KW-0413">Isomerase</keyword>
<dbReference type="InterPro" id="IPR036388">
    <property type="entry name" value="WH-like_DNA-bd_sf"/>
</dbReference>
<evidence type="ECO:0000256" key="11">
    <source>
        <dbReference type="ARBA" id="ARBA00023125"/>
    </source>
</evidence>
<evidence type="ECO:0000259" key="20">
    <source>
        <dbReference type="PROSITE" id="PS51194"/>
    </source>
</evidence>
<comment type="cofactor">
    <cofactor evidence="2">
        <name>Zn(2+)</name>
        <dbReference type="ChEBI" id="CHEBI:29105"/>
    </cofactor>
</comment>
<dbReference type="SMART" id="SM00487">
    <property type="entry name" value="DEXDc"/>
    <property type="match status" value="1"/>
</dbReference>
<dbReference type="SUPFAM" id="SSF52540">
    <property type="entry name" value="P-loop containing nucleoside triphosphate hydrolases"/>
    <property type="match status" value="1"/>
</dbReference>
<dbReference type="RefSeq" id="WP_127741169.1">
    <property type="nucleotide sequence ID" value="NZ_RZTZ01000014.1"/>
</dbReference>
<evidence type="ECO:0000259" key="19">
    <source>
        <dbReference type="PROSITE" id="PS51192"/>
    </source>
</evidence>
<dbReference type="GO" id="GO:0030894">
    <property type="term" value="C:replisome"/>
    <property type="evidence" value="ECO:0007669"/>
    <property type="project" value="TreeGrafter"/>
</dbReference>
<dbReference type="InterPro" id="IPR027417">
    <property type="entry name" value="P-loop_NTPase"/>
</dbReference>
<dbReference type="Gene3D" id="3.40.50.300">
    <property type="entry name" value="P-loop containing nucleotide triphosphate hydrolases"/>
    <property type="match status" value="2"/>
</dbReference>
<evidence type="ECO:0000256" key="13">
    <source>
        <dbReference type="ARBA" id="ARBA00023204"/>
    </source>
</evidence>
<dbReference type="Gene3D" id="1.10.150.80">
    <property type="entry name" value="HRDC domain"/>
    <property type="match status" value="1"/>
</dbReference>
<feature type="domain" description="Helicase C-terminal" evidence="20">
    <location>
        <begin position="219"/>
        <end position="360"/>
    </location>
</feature>
<dbReference type="InterPro" id="IPR006293">
    <property type="entry name" value="DNA_helicase_ATP-dep_RecQ_bac"/>
</dbReference>
<evidence type="ECO:0000256" key="16">
    <source>
        <dbReference type="NCBIfam" id="TIGR01389"/>
    </source>
</evidence>
<dbReference type="InterPro" id="IPR018982">
    <property type="entry name" value="RQC_domain"/>
</dbReference>
<name>A0A437K587_9BACI</name>
<keyword evidence="11" id="KW-0238">DNA-binding</keyword>
<dbReference type="Proteomes" id="UP000288024">
    <property type="component" value="Unassembled WGS sequence"/>
</dbReference>
<evidence type="ECO:0000256" key="1">
    <source>
        <dbReference type="ARBA" id="ARBA00001946"/>
    </source>
</evidence>
<dbReference type="PROSITE" id="PS50967">
    <property type="entry name" value="HRDC"/>
    <property type="match status" value="1"/>
</dbReference>
<dbReference type="GO" id="GO:0016787">
    <property type="term" value="F:hydrolase activity"/>
    <property type="evidence" value="ECO:0007669"/>
    <property type="project" value="UniProtKB-KW"/>
</dbReference>
<dbReference type="Gene3D" id="1.10.10.10">
    <property type="entry name" value="Winged helix-like DNA-binding domain superfamily/Winged helix DNA-binding domain"/>
    <property type="match status" value="1"/>
</dbReference>
<dbReference type="InterPro" id="IPR044876">
    <property type="entry name" value="HRDC_dom_sf"/>
</dbReference>
<keyword evidence="8 21" id="KW-0347">Helicase</keyword>
<reference evidence="21 22" key="1">
    <citation type="submission" date="2019-01" db="EMBL/GenBank/DDBJ databases">
        <title>Bacillus sp. M5HDSG1-1, whole genome shotgun sequence.</title>
        <authorList>
            <person name="Tuo L."/>
        </authorList>
    </citation>
    <scope>NUCLEOTIDE SEQUENCE [LARGE SCALE GENOMIC DNA]</scope>
    <source>
        <strain evidence="21 22">M5HDSG1-1</strain>
    </source>
</reference>
<organism evidence="21 22">
    <name type="scientific">Niallia taxi</name>
    <dbReference type="NCBI Taxonomy" id="2499688"/>
    <lineage>
        <taxon>Bacteria</taxon>
        <taxon>Bacillati</taxon>
        <taxon>Bacillota</taxon>
        <taxon>Bacilli</taxon>
        <taxon>Bacillales</taxon>
        <taxon>Bacillaceae</taxon>
        <taxon>Niallia</taxon>
    </lineage>
</organism>
<dbReference type="PROSITE" id="PS51192">
    <property type="entry name" value="HELICASE_ATP_BIND_1"/>
    <property type="match status" value="1"/>
</dbReference>
<keyword evidence="9" id="KW-0862">Zinc</keyword>
<dbReference type="GO" id="GO:0005737">
    <property type="term" value="C:cytoplasm"/>
    <property type="evidence" value="ECO:0007669"/>
    <property type="project" value="TreeGrafter"/>
</dbReference>
<dbReference type="InterPro" id="IPR004589">
    <property type="entry name" value="DNA_helicase_ATP-dep_RecQ"/>
</dbReference>
<dbReference type="GO" id="GO:0046872">
    <property type="term" value="F:metal ion binding"/>
    <property type="evidence" value="ECO:0007669"/>
    <property type="project" value="UniProtKB-KW"/>
</dbReference>
<evidence type="ECO:0000256" key="15">
    <source>
        <dbReference type="ARBA" id="ARBA00034617"/>
    </source>
</evidence>
<dbReference type="InterPro" id="IPR010997">
    <property type="entry name" value="HRDC-like_sf"/>
</dbReference>
<dbReference type="SMART" id="SM00956">
    <property type="entry name" value="RQC"/>
    <property type="match status" value="1"/>
</dbReference>
<comment type="caution">
    <text evidence="21">The sequence shown here is derived from an EMBL/GenBank/DDBJ whole genome shotgun (WGS) entry which is preliminary data.</text>
</comment>
<dbReference type="GO" id="GO:0043138">
    <property type="term" value="F:3'-5' DNA helicase activity"/>
    <property type="evidence" value="ECO:0007669"/>
    <property type="project" value="UniProtKB-EC"/>
</dbReference>
<dbReference type="Pfam" id="PF00270">
    <property type="entry name" value="DEAD"/>
    <property type="match status" value="1"/>
</dbReference>
<evidence type="ECO:0000256" key="5">
    <source>
        <dbReference type="ARBA" id="ARBA00022741"/>
    </source>
</evidence>
<dbReference type="GO" id="GO:0009378">
    <property type="term" value="F:four-way junction helicase activity"/>
    <property type="evidence" value="ECO:0007669"/>
    <property type="project" value="TreeGrafter"/>
</dbReference>
<evidence type="ECO:0000259" key="18">
    <source>
        <dbReference type="PROSITE" id="PS50967"/>
    </source>
</evidence>
<evidence type="ECO:0000256" key="9">
    <source>
        <dbReference type="ARBA" id="ARBA00022833"/>
    </source>
</evidence>
<dbReference type="PANTHER" id="PTHR13710:SF105">
    <property type="entry name" value="ATP-DEPENDENT DNA HELICASE Q1"/>
    <property type="match status" value="1"/>
</dbReference>
<keyword evidence="22" id="KW-1185">Reference proteome</keyword>
<evidence type="ECO:0000256" key="17">
    <source>
        <dbReference type="SAM" id="MobiDB-lite"/>
    </source>
</evidence>
<accession>A0A437K587</accession>
<evidence type="ECO:0000256" key="14">
    <source>
        <dbReference type="ARBA" id="ARBA00023235"/>
    </source>
</evidence>
<keyword evidence="7 21" id="KW-0378">Hydrolase</keyword>
<dbReference type="SMART" id="SM00490">
    <property type="entry name" value="HELICc"/>
    <property type="match status" value="1"/>
</dbReference>
<feature type="domain" description="Helicase ATP-binding" evidence="19">
    <location>
        <begin position="26"/>
        <end position="195"/>
    </location>
</feature>
<keyword evidence="5" id="KW-0547">Nucleotide-binding</keyword>
<dbReference type="Pfam" id="PF00271">
    <property type="entry name" value="Helicase_C"/>
    <property type="match status" value="1"/>
</dbReference>
<dbReference type="InterPro" id="IPR036390">
    <property type="entry name" value="WH_DNA-bd_sf"/>
</dbReference>
<dbReference type="SUPFAM" id="SSF47819">
    <property type="entry name" value="HRDC-like"/>
    <property type="match status" value="1"/>
</dbReference>
<dbReference type="InterPro" id="IPR011545">
    <property type="entry name" value="DEAD/DEAH_box_helicase_dom"/>
</dbReference>
<dbReference type="InterPro" id="IPR001650">
    <property type="entry name" value="Helicase_C-like"/>
</dbReference>
<dbReference type="InterPro" id="IPR032284">
    <property type="entry name" value="RecQ_Zn-bd"/>
</dbReference>
<evidence type="ECO:0000256" key="4">
    <source>
        <dbReference type="ARBA" id="ARBA00022723"/>
    </source>
</evidence>
<dbReference type="GO" id="GO:0009432">
    <property type="term" value="P:SOS response"/>
    <property type="evidence" value="ECO:0007669"/>
    <property type="project" value="UniProtKB-UniRule"/>
</dbReference>
<dbReference type="Pfam" id="PF16124">
    <property type="entry name" value="RecQ_Zn_bind"/>
    <property type="match status" value="1"/>
</dbReference>
<evidence type="ECO:0000313" key="22">
    <source>
        <dbReference type="Proteomes" id="UP000288024"/>
    </source>
</evidence>
<dbReference type="NCBIfam" id="TIGR00614">
    <property type="entry name" value="recQ_fam"/>
    <property type="match status" value="1"/>
</dbReference>
<evidence type="ECO:0000256" key="6">
    <source>
        <dbReference type="ARBA" id="ARBA00022763"/>
    </source>
</evidence>
<dbReference type="InterPro" id="IPR029491">
    <property type="entry name" value="Helicase_HTH"/>
</dbReference>
<keyword evidence="4" id="KW-0479">Metal-binding</keyword>
<dbReference type="Pfam" id="PF14493">
    <property type="entry name" value="HTH_40"/>
    <property type="match status" value="1"/>
</dbReference>
<dbReference type="SUPFAM" id="SSF46785">
    <property type="entry name" value="Winged helix' DNA-binding domain"/>
    <property type="match status" value="1"/>
</dbReference>
<dbReference type="CDD" id="cd17920">
    <property type="entry name" value="DEXHc_RecQ"/>
    <property type="match status" value="1"/>
</dbReference>
<dbReference type="GO" id="GO:0006281">
    <property type="term" value="P:DNA repair"/>
    <property type="evidence" value="ECO:0007669"/>
    <property type="project" value="UniProtKB-KW"/>
</dbReference>
<evidence type="ECO:0000256" key="2">
    <source>
        <dbReference type="ARBA" id="ARBA00001947"/>
    </source>
</evidence>
<evidence type="ECO:0000256" key="12">
    <source>
        <dbReference type="ARBA" id="ARBA00023172"/>
    </source>
</evidence>
<protein>
    <recommendedName>
        <fullName evidence="16">DNA helicase RecQ</fullName>
        <ecNumber evidence="16">5.6.2.4</ecNumber>
    </recommendedName>
</protein>
<dbReference type="SMART" id="SM00341">
    <property type="entry name" value="HRDC"/>
    <property type="match status" value="1"/>
</dbReference>
<evidence type="ECO:0000313" key="21">
    <source>
        <dbReference type="EMBL" id="RVT57905.1"/>
    </source>
</evidence>
<keyword evidence="13" id="KW-0234">DNA repair</keyword>
<keyword evidence="10" id="KW-0067">ATP-binding</keyword>
<evidence type="ECO:0000256" key="7">
    <source>
        <dbReference type="ARBA" id="ARBA00022801"/>
    </source>
</evidence>
<dbReference type="Pfam" id="PF00570">
    <property type="entry name" value="HRDC"/>
    <property type="match status" value="1"/>
</dbReference>
<keyword evidence="6" id="KW-0227">DNA damage</keyword>
<dbReference type="Pfam" id="PF09382">
    <property type="entry name" value="RQC"/>
    <property type="match status" value="1"/>
</dbReference>
<sequence length="715" mass="81426">MFEKALSVLKEYFGYDTFRLGQEEMIRQILQGDNVACIMPTGGGKSICYQVPAMIFPGVTLVVSPLISLMKDQVDSLTEAGIPATFLNSTLDSYESSQRMGDLKRGKYKILYVAPERLDGEFFIDLLNDLEIQFIAIDEAHCISQWGHDFRPSYSRLGQLIRRLEKRPIVAALTATATPVVKEDICAQLEIPVENTVITGFERDNLSFSVVKGEDRHRYIEGFLKNNKEESGIIYAATRQDVERLYDRLTNKGFLVAKYHGGMSDKAREEQQQKFINDDYQLMIATTAFGMGIDKSNIRFVIHYQLPKNMEGYYQEAGRAGRDGLPSECILLYSAQDIRIQRFLIDQTTHDFAKQEQDLAKLQAMINFCHTEDCLQKYILHYFGEQTEQKCGRCSNCKDERHVVDVTVDAQKVLSCMMRMGERFGKTMVAQVLTGSKNKKIIDFSLDKVKTYGIMKEQSAKDVSDFIEFLISENYIAVSSGSMPILKVAPTGKEVLLQRKQVLRKEQAIAKVIVEDNDLFQRLRMMRKSLADSEGVPPFVIFSDQTLKLISSQKPGNEEELSNIKGIGDNKLQKYGGIILETLQSYKQENPEDWENKQEVTSTDTSMLPKKKQKTENSHLVSLELLQAGLDIKEIAEKRAMTPITIENHLLRCDEEGEVMDWSQFLSVDEQQQIEEVLEQGGTDKLKPIKEQLPAHISYFQIKIALVLFARKQKI</sequence>
<dbReference type="FunFam" id="3.40.50.300:FF:000296">
    <property type="entry name" value="ATP-dependent DNA helicase RecQ"/>
    <property type="match status" value="1"/>
</dbReference>
<dbReference type="InterPro" id="IPR014001">
    <property type="entry name" value="Helicase_ATP-bd"/>
</dbReference>
<dbReference type="CDD" id="cd18794">
    <property type="entry name" value="SF2_C_RecQ"/>
    <property type="match status" value="1"/>
</dbReference>
<dbReference type="GO" id="GO:0043590">
    <property type="term" value="C:bacterial nucleoid"/>
    <property type="evidence" value="ECO:0007669"/>
    <property type="project" value="TreeGrafter"/>
</dbReference>
<evidence type="ECO:0000256" key="3">
    <source>
        <dbReference type="ARBA" id="ARBA00005446"/>
    </source>
</evidence>
<dbReference type="NCBIfam" id="TIGR01389">
    <property type="entry name" value="recQ"/>
    <property type="match status" value="1"/>
</dbReference>
<dbReference type="InterPro" id="IPR002121">
    <property type="entry name" value="HRDC_dom"/>
</dbReference>
<dbReference type="GO" id="GO:0003677">
    <property type="term" value="F:DNA binding"/>
    <property type="evidence" value="ECO:0007669"/>
    <property type="project" value="UniProtKB-KW"/>
</dbReference>
<evidence type="ECO:0000256" key="8">
    <source>
        <dbReference type="ARBA" id="ARBA00022806"/>
    </source>
</evidence>
<dbReference type="EC" id="5.6.2.4" evidence="16"/>
<comment type="similarity">
    <text evidence="3">Belongs to the helicase family. RecQ subfamily.</text>
</comment>
<proteinExistence type="inferred from homology"/>
<dbReference type="EMBL" id="RZTZ01000014">
    <property type="protein sequence ID" value="RVT57905.1"/>
    <property type="molecule type" value="Genomic_DNA"/>
</dbReference>
<evidence type="ECO:0000256" key="10">
    <source>
        <dbReference type="ARBA" id="ARBA00022840"/>
    </source>
</evidence>
<feature type="domain" description="HRDC" evidence="18">
    <location>
        <begin position="513"/>
        <end position="593"/>
    </location>
</feature>
<gene>
    <name evidence="21" type="primary">recQ</name>
    <name evidence="21" type="ORF">EM808_22890</name>
</gene>
<dbReference type="GO" id="GO:0006260">
    <property type="term" value="P:DNA replication"/>
    <property type="evidence" value="ECO:0007669"/>
    <property type="project" value="InterPro"/>
</dbReference>
<comment type="catalytic activity">
    <reaction evidence="15">
        <text>Couples ATP hydrolysis with the unwinding of duplex DNA by translocating in the 3'-5' direction.</text>
        <dbReference type="EC" id="5.6.2.4"/>
    </reaction>
</comment>
<feature type="region of interest" description="Disordered" evidence="17">
    <location>
        <begin position="590"/>
        <end position="613"/>
    </location>
</feature>
<dbReference type="GO" id="GO:0006310">
    <property type="term" value="P:DNA recombination"/>
    <property type="evidence" value="ECO:0007669"/>
    <property type="project" value="UniProtKB-UniRule"/>
</dbReference>
<dbReference type="AlphaFoldDB" id="A0A437K587"/>
<comment type="cofactor">
    <cofactor evidence="1">
        <name>Mg(2+)</name>
        <dbReference type="ChEBI" id="CHEBI:18420"/>
    </cofactor>
</comment>
<keyword evidence="12" id="KW-0233">DNA recombination</keyword>
<dbReference type="GO" id="GO:0005524">
    <property type="term" value="F:ATP binding"/>
    <property type="evidence" value="ECO:0007669"/>
    <property type="project" value="UniProtKB-KW"/>
</dbReference>